<gene>
    <name evidence="3" type="ORF">GCM10023350_04090</name>
</gene>
<feature type="transmembrane region" description="Helical" evidence="1">
    <location>
        <begin position="106"/>
        <end position="126"/>
    </location>
</feature>
<keyword evidence="1" id="KW-1133">Transmembrane helix</keyword>
<feature type="transmembrane region" description="Helical" evidence="1">
    <location>
        <begin position="132"/>
        <end position="153"/>
    </location>
</feature>
<evidence type="ECO:0000259" key="2">
    <source>
        <dbReference type="Pfam" id="PF19053"/>
    </source>
</evidence>
<protein>
    <recommendedName>
        <fullName evidence="2">EccD-like transmembrane domain-containing protein</fullName>
    </recommendedName>
</protein>
<evidence type="ECO:0000313" key="3">
    <source>
        <dbReference type="EMBL" id="GAA4724820.1"/>
    </source>
</evidence>
<keyword evidence="4" id="KW-1185">Reference proteome</keyword>
<keyword evidence="1" id="KW-0812">Transmembrane</keyword>
<dbReference type="EMBL" id="BAABKN010000004">
    <property type="protein sequence ID" value="GAA4724820.1"/>
    <property type="molecule type" value="Genomic_DNA"/>
</dbReference>
<feature type="transmembrane region" description="Helical" evidence="1">
    <location>
        <begin position="182"/>
        <end position="200"/>
    </location>
</feature>
<evidence type="ECO:0000313" key="4">
    <source>
        <dbReference type="Proteomes" id="UP001499882"/>
    </source>
</evidence>
<dbReference type="InterPro" id="IPR044049">
    <property type="entry name" value="EccD_transm"/>
</dbReference>
<feature type="transmembrane region" description="Helical" evidence="1">
    <location>
        <begin position="240"/>
        <end position="261"/>
    </location>
</feature>
<reference evidence="4" key="1">
    <citation type="journal article" date="2019" name="Int. J. Syst. Evol. Microbiol.">
        <title>The Global Catalogue of Microorganisms (GCM) 10K type strain sequencing project: providing services to taxonomists for standard genome sequencing and annotation.</title>
        <authorList>
            <consortium name="The Broad Institute Genomics Platform"/>
            <consortium name="The Broad Institute Genome Sequencing Center for Infectious Disease"/>
            <person name="Wu L."/>
            <person name="Ma J."/>
        </authorList>
    </citation>
    <scope>NUCLEOTIDE SEQUENCE [LARGE SCALE GENOMIC DNA]</scope>
    <source>
        <strain evidence="4">JCM 18532</strain>
    </source>
</reference>
<feature type="domain" description="EccD-like transmembrane" evidence="2">
    <location>
        <begin position="160"/>
        <end position="446"/>
    </location>
</feature>
<comment type="caution">
    <text evidence="3">The sequence shown here is derived from an EMBL/GenBank/DDBJ whole genome shotgun (WGS) entry which is preliminary data.</text>
</comment>
<proteinExistence type="predicted"/>
<keyword evidence="1" id="KW-0472">Membrane</keyword>
<feature type="transmembrane region" description="Helical" evidence="1">
    <location>
        <begin position="390"/>
        <end position="412"/>
    </location>
</feature>
<feature type="transmembrane region" description="Helical" evidence="1">
    <location>
        <begin position="212"/>
        <end position="234"/>
    </location>
</feature>
<dbReference type="Pfam" id="PF19053">
    <property type="entry name" value="EccD"/>
    <property type="match status" value="1"/>
</dbReference>
<feature type="transmembrane region" description="Helical" evidence="1">
    <location>
        <begin position="364"/>
        <end position="384"/>
    </location>
</feature>
<dbReference type="Proteomes" id="UP001499882">
    <property type="component" value="Unassembled WGS sequence"/>
</dbReference>
<evidence type="ECO:0000256" key="1">
    <source>
        <dbReference type="SAM" id="Phobius"/>
    </source>
</evidence>
<name>A0ABP8YCJ6_9ACTN</name>
<feature type="transmembrane region" description="Helical" evidence="1">
    <location>
        <begin position="424"/>
        <end position="446"/>
    </location>
</feature>
<organism evidence="3 4">
    <name type="scientific">Nocardioides endophyticus</name>
    <dbReference type="NCBI Taxonomy" id="1353775"/>
    <lineage>
        <taxon>Bacteria</taxon>
        <taxon>Bacillati</taxon>
        <taxon>Actinomycetota</taxon>
        <taxon>Actinomycetes</taxon>
        <taxon>Propionibacteriales</taxon>
        <taxon>Nocardioidaceae</taxon>
        <taxon>Nocardioides</taxon>
    </lineage>
</organism>
<sequence length="460" mass="46898">MDDVTTNAAADLALSVHGPVGVLDLVVPSCAAAVDVAEVYARQAGLTTVPVLCTRVGAVLPPDLPLSRAGVRPGDVLVATIDVIPAAGRRHRAAEPDPAPRRTDTAATVVAVVAAACAVAAGWLAATSGTDRLRFATVVVLVAASVLGVLPVGRYAGQRAIAAPAFAGAAALAIAWDSQAERMPMILGLCVLVAALSAAVARSLGREADEALQVWIVAGSLLFGLTWLCTLAGAPPRLTWSLLLMLAVLAARVVPGLVVDVPDQFLIDLERLAVTAWSAREPTTGKRGRSVVPRSAVSAVAGQGTRMLTAAAAAVAVVAVVSAPLLLSTATLRVDRIGARCLVGFAGAALLLAARSYRHRGAGALLRTAGLGCWLVLLVALLGLTGEAAVRALTIGAVLLGVALVIVAVATGRGWRSAWWSRRAEVAEGLCGALVVASVVVSAGWFRDVWEMASTWNLGS</sequence>
<accession>A0ABP8YCJ6</accession>
<feature type="transmembrane region" description="Helical" evidence="1">
    <location>
        <begin position="308"/>
        <end position="331"/>
    </location>
</feature>